<reference evidence="1 2" key="1">
    <citation type="submission" date="2016-10" db="EMBL/GenBank/DDBJ databases">
        <title>Systematic genetic and metabolomic analysis of Xenorhabdus and Photorhabdus spp., highlights the requirements for a dual symbiotic and pathogenic life style.</title>
        <authorList>
            <person name="Tobias N.J."/>
            <person name="Wolff H."/>
            <person name="Djahanschiri B."/>
            <person name="Pidot S.J."/>
            <person name="Stinear T.P."/>
            <person name="Ebersberger I."/>
            <person name="Bode H.B."/>
        </authorList>
    </citation>
    <scope>NUCLEOTIDE SEQUENCE [LARGE SCALE GENOMIC DNA]</scope>
    <source>
        <strain evidence="1 2">DSM 22392</strain>
    </source>
</reference>
<name>A0A1Y2S734_9GAMM</name>
<organism evidence="1 2">
    <name type="scientific">Xenorhabdus vietnamensis</name>
    <dbReference type="NCBI Taxonomy" id="351656"/>
    <lineage>
        <taxon>Bacteria</taxon>
        <taxon>Pseudomonadati</taxon>
        <taxon>Pseudomonadota</taxon>
        <taxon>Gammaproteobacteria</taxon>
        <taxon>Enterobacterales</taxon>
        <taxon>Morganellaceae</taxon>
        <taxon>Xenorhabdus</taxon>
    </lineage>
</organism>
<gene>
    <name evidence="1" type="ORF">Xvie_04111</name>
</gene>
<evidence type="ECO:0000313" key="2">
    <source>
        <dbReference type="Proteomes" id="UP000194350"/>
    </source>
</evidence>
<dbReference type="AlphaFoldDB" id="A0A1Y2S734"/>
<dbReference type="Proteomes" id="UP000194350">
    <property type="component" value="Unassembled WGS sequence"/>
</dbReference>
<proteinExistence type="predicted"/>
<evidence type="ECO:0000313" key="1">
    <source>
        <dbReference type="EMBL" id="OTA13938.1"/>
    </source>
</evidence>
<comment type="caution">
    <text evidence="1">The sequence shown here is derived from an EMBL/GenBank/DDBJ whole genome shotgun (WGS) entry which is preliminary data.</text>
</comment>
<keyword evidence="2" id="KW-1185">Reference proteome</keyword>
<dbReference type="EMBL" id="MUBJ01000118">
    <property type="protein sequence ID" value="OTA13938.1"/>
    <property type="molecule type" value="Genomic_DNA"/>
</dbReference>
<sequence length="53" mass="5567">MLVMADKMELAVQGGACATVGGFECLWLAAGMTGAHHLPGLVQVLTRVVVQRE</sequence>
<protein>
    <submittedName>
        <fullName evidence="1">Uncharacterized protein</fullName>
    </submittedName>
</protein>
<accession>A0A1Y2S734</accession>